<dbReference type="RefSeq" id="WP_200674637.1">
    <property type="nucleotide sequence ID" value="NZ_JAACYA010000002.1"/>
</dbReference>
<feature type="transmembrane region" description="Helical" evidence="1">
    <location>
        <begin position="271"/>
        <end position="290"/>
    </location>
</feature>
<dbReference type="EMBL" id="JAACYA010000002">
    <property type="protein sequence ID" value="MBK3333183.1"/>
    <property type="molecule type" value="Genomic_DNA"/>
</dbReference>
<keyword evidence="3" id="KW-1185">Reference proteome</keyword>
<dbReference type="InterPro" id="IPR051533">
    <property type="entry name" value="WaaL-like"/>
</dbReference>
<proteinExistence type="predicted"/>
<feature type="transmembrane region" description="Helical" evidence="1">
    <location>
        <begin position="50"/>
        <end position="68"/>
    </location>
</feature>
<accession>A0ABS1GJS3</accession>
<feature type="transmembrane region" description="Helical" evidence="1">
    <location>
        <begin position="88"/>
        <end position="106"/>
    </location>
</feature>
<evidence type="ECO:0000313" key="3">
    <source>
        <dbReference type="Proteomes" id="UP000772812"/>
    </source>
</evidence>
<sequence>MKYPVLTFSAVSMFSTVLFAPKMIFKAVEEGIFQLIYFYKTDVNRRTVRNVIYLFVFIGIFLLPVVFFKYFTVGETRPIWGGTFEVGQFYAEFALMTVLLGIAAWKEKDNRKIILYAGLFFIFAVVLILTHRRSPILGFFIIFVLLSFILSKNGIINKKIFAGLIISSLVVGVSGYIYLSQTDVRFKTLNNVIMGKEPLNYHTLNRISSARVGIGYDAVKIIQNDIKEGNYINLLIGHGVRSGYYLPHERSPKTWVKYESVFILSEFIEKGIVGLIAELFIIFIAFKTFLTVKIRENADIIALGLFIPLLIHIIGSVFTFFWDALLPLYLLLFKLGELYFSKRAEEVG</sequence>
<gene>
    <name evidence="2" type="ORF">GWK41_08875</name>
</gene>
<feature type="transmembrane region" description="Helical" evidence="1">
    <location>
        <begin position="160"/>
        <end position="179"/>
    </location>
</feature>
<comment type="caution">
    <text evidence="2">The sequence shown here is derived from an EMBL/GenBank/DDBJ whole genome shotgun (WGS) entry which is preliminary data.</text>
</comment>
<keyword evidence="1" id="KW-0472">Membrane</keyword>
<name>A0ABS1GJS3_9AQUI</name>
<dbReference type="Proteomes" id="UP000772812">
    <property type="component" value="Unassembled WGS sequence"/>
</dbReference>
<protein>
    <submittedName>
        <fullName evidence="2">Uncharacterized protein</fullName>
    </submittedName>
</protein>
<keyword evidence="1" id="KW-1133">Transmembrane helix</keyword>
<organism evidence="2 3">
    <name type="scientific">Persephonella atlantica</name>
    <dbReference type="NCBI Taxonomy" id="2699429"/>
    <lineage>
        <taxon>Bacteria</taxon>
        <taxon>Pseudomonadati</taxon>
        <taxon>Aquificota</taxon>
        <taxon>Aquificia</taxon>
        <taxon>Aquificales</taxon>
        <taxon>Hydrogenothermaceae</taxon>
        <taxon>Persephonella</taxon>
    </lineage>
</organism>
<feature type="transmembrane region" description="Helical" evidence="1">
    <location>
        <begin position="302"/>
        <end position="322"/>
    </location>
</feature>
<keyword evidence="1" id="KW-0812">Transmembrane</keyword>
<feature type="transmembrane region" description="Helical" evidence="1">
    <location>
        <begin position="113"/>
        <end position="130"/>
    </location>
</feature>
<feature type="transmembrane region" description="Helical" evidence="1">
    <location>
        <begin position="136"/>
        <end position="153"/>
    </location>
</feature>
<dbReference type="PANTHER" id="PTHR37422:SF13">
    <property type="entry name" value="LIPOPOLYSACCHARIDE BIOSYNTHESIS PROTEIN PA4999-RELATED"/>
    <property type="match status" value="1"/>
</dbReference>
<dbReference type="PANTHER" id="PTHR37422">
    <property type="entry name" value="TEICHURONIC ACID BIOSYNTHESIS PROTEIN TUAE"/>
    <property type="match status" value="1"/>
</dbReference>
<reference evidence="2 3" key="1">
    <citation type="journal article" date="2021" name="Syst. Appl. Microbiol.">
        <title>Persephonella atlantica sp. nov.: How to adapt to physico-chemical gradients in high temperature hydrothermal habitats.</title>
        <authorList>
            <person name="Francois D.X."/>
            <person name="Godfroy A."/>
            <person name="Mathien C."/>
            <person name="Aube J."/>
            <person name="Cathalot C."/>
            <person name="Lesongeur F."/>
            <person name="L'Haridon S."/>
            <person name="Philippon X."/>
            <person name="Roussel E.G."/>
        </authorList>
    </citation>
    <scope>NUCLEOTIDE SEQUENCE [LARGE SCALE GENOMIC DNA]</scope>
    <source>
        <strain evidence="2 3">MO1340</strain>
    </source>
</reference>
<evidence type="ECO:0000313" key="2">
    <source>
        <dbReference type="EMBL" id="MBK3333183.1"/>
    </source>
</evidence>
<evidence type="ECO:0000256" key="1">
    <source>
        <dbReference type="SAM" id="Phobius"/>
    </source>
</evidence>